<evidence type="ECO:0000256" key="3">
    <source>
        <dbReference type="ARBA" id="ARBA00022989"/>
    </source>
</evidence>
<evidence type="ECO:0000256" key="1">
    <source>
        <dbReference type="ARBA" id="ARBA00004141"/>
    </source>
</evidence>
<accession>A0AAN1T0B3</accession>
<dbReference type="Proteomes" id="UP001319121">
    <property type="component" value="Chromosome"/>
</dbReference>
<dbReference type="KEGG" id="fku:FGKAn22_20410"/>
<gene>
    <name evidence="7" type="ORF">FGKAn22_20410</name>
</gene>
<dbReference type="SUPFAM" id="SSF52091">
    <property type="entry name" value="SpoIIaa-like"/>
    <property type="match status" value="1"/>
</dbReference>
<keyword evidence="2 5" id="KW-0812">Transmembrane</keyword>
<dbReference type="InterPro" id="IPR002645">
    <property type="entry name" value="STAS_dom"/>
</dbReference>
<sequence>MDNSLLVKFSQFFRPRLIDALRGYDKARLTTDITAGITVGVIALPLAIAFAIASGAKPEAGIFTAIIAGFIISALGGSRVQIGGPTGAFIVIVYGIIMQYGYANLLICTMMAGVMLVAMGAARMGNLIKFFPRPLIMGFTNGIAVLIALSQVKEFFGLQIDVMPADFFPKLQAIAHAANTVDFLTLVLAAVSALFIWFYPKAWAQKLPSPIIALVLGTAVVALFNLPVETIGTRFGGIPQGLPTFDPPEFTFQTLRYLIAPAMTIALLGAIESLLSAAVADGMIDDKHDPNQELMAQGIANIVTPFFGGIPATGAIARTATNVRSGATSPVSGIVHALTLLVIVLVAAPLAVYIPLATLSAILVVVAINMGEWEGFRTLHKYPKSDSAVLLATFLLTVIFDLTVAVEVGMFVAILFFIKRITDLTHVSVAEESPQMDDGESTLLRKGVPPGVMIYRVFGALFFGAADKLEAILSTTHAEPDVLILKMHEVISMDASALHKLEHLHGKLRKHGKHLILCGPHTQPYFLMHQAGFFAQIGTENVVANLEDALKRAKELLPQKA</sequence>
<dbReference type="GO" id="GO:0055085">
    <property type="term" value="P:transmembrane transport"/>
    <property type="evidence" value="ECO:0007669"/>
    <property type="project" value="InterPro"/>
</dbReference>
<name>A0AAN1T0B3_9PROT</name>
<organism evidence="7 8">
    <name type="scientific">Ferrigenium kumadai</name>
    <dbReference type="NCBI Taxonomy" id="1682490"/>
    <lineage>
        <taxon>Bacteria</taxon>
        <taxon>Pseudomonadati</taxon>
        <taxon>Pseudomonadota</taxon>
        <taxon>Betaproteobacteria</taxon>
        <taxon>Nitrosomonadales</taxon>
        <taxon>Gallionellaceae</taxon>
        <taxon>Ferrigenium</taxon>
    </lineage>
</organism>
<dbReference type="GO" id="GO:0016020">
    <property type="term" value="C:membrane"/>
    <property type="evidence" value="ECO:0007669"/>
    <property type="project" value="UniProtKB-SubCell"/>
</dbReference>
<dbReference type="EMBL" id="AP019536">
    <property type="protein sequence ID" value="BBJ00349.1"/>
    <property type="molecule type" value="Genomic_DNA"/>
</dbReference>
<dbReference type="CDD" id="cd07042">
    <property type="entry name" value="STAS_SulP_like_sulfate_transporter"/>
    <property type="match status" value="1"/>
</dbReference>
<protein>
    <submittedName>
        <fullName evidence="7">Sodium-independent anion transporter</fullName>
    </submittedName>
</protein>
<dbReference type="InterPro" id="IPR011547">
    <property type="entry name" value="SLC26A/SulP_dom"/>
</dbReference>
<dbReference type="InterPro" id="IPR001902">
    <property type="entry name" value="SLC26A/SulP_fam"/>
</dbReference>
<dbReference type="Pfam" id="PF00916">
    <property type="entry name" value="Sulfate_transp"/>
    <property type="match status" value="1"/>
</dbReference>
<feature type="transmembrane region" description="Helical" evidence="5">
    <location>
        <begin position="173"/>
        <end position="199"/>
    </location>
</feature>
<dbReference type="AlphaFoldDB" id="A0AAN1T0B3"/>
<feature type="transmembrane region" description="Helical" evidence="5">
    <location>
        <begin position="299"/>
        <end position="317"/>
    </location>
</feature>
<evidence type="ECO:0000259" key="6">
    <source>
        <dbReference type="PROSITE" id="PS50801"/>
    </source>
</evidence>
<keyword evidence="3 5" id="KW-1133">Transmembrane helix</keyword>
<evidence type="ECO:0000256" key="4">
    <source>
        <dbReference type="ARBA" id="ARBA00023136"/>
    </source>
</evidence>
<dbReference type="RefSeq" id="WP_246487392.1">
    <property type="nucleotide sequence ID" value="NZ_AP019536.1"/>
</dbReference>
<feature type="transmembrane region" description="Helical" evidence="5">
    <location>
        <begin position="211"/>
        <end position="228"/>
    </location>
</feature>
<feature type="transmembrane region" description="Helical" evidence="5">
    <location>
        <begin position="257"/>
        <end position="279"/>
    </location>
</feature>
<dbReference type="Pfam" id="PF01740">
    <property type="entry name" value="STAS"/>
    <property type="match status" value="1"/>
</dbReference>
<dbReference type="InterPro" id="IPR036513">
    <property type="entry name" value="STAS_dom_sf"/>
</dbReference>
<dbReference type="PANTHER" id="PTHR11814">
    <property type="entry name" value="SULFATE TRANSPORTER"/>
    <property type="match status" value="1"/>
</dbReference>
<reference evidence="7 8" key="1">
    <citation type="submission" date="2019-03" db="EMBL/GenBank/DDBJ databases">
        <title>Complete genome sequence of Ferrigenium kumadai strain An22, a microaerophilic iron-oxidizing bacterium isolated from a paddy field soil.</title>
        <authorList>
            <person name="Watanabe T."/>
            <person name="Asakawa S."/>
        </authorList>
    </citation>
    <scope>NUCLEOTIDE SEQUENCE [LARGE SCALE GENOMIC DNA]</scope>
    <source>
        <strain evidence="7 8">An22</strain>
    </source>
</reference>
<dbReference type="PROSITE" id="PS50801">
    <property type="entry name" value="STAS"/>
    <property type="match status" value="1"/>
</dbReference>
<evidence type="ECO:0000313" key="7">
    <source>
        <dbReference type="EMBL" id="BBJ00349.1"/>
    </source>
</evidence>
<feature type="transmembrane region" description="Helical" evidence="5">
    <location>
        <begin position="60"/>
        <end position="82"/>
    </location>
</feature>
<keyword evidence="8" id="KW-1185">Reference proteome</keyword>
<feature type="transmembrane region" description="Helical" evidence="5">
    <location>
        <begin position="134"/>
        <end position="153"/>
    </location>
</feature>
<feature type="transmembrane region" description="Helical" evidence="5">
    <location>
        <begin position="33"/>
        <end position="53"/>
    </location>
</feature>
<dbReference type="NCBIfam" id="TIGR00815">
    <property type="entry name" value="sulP"/>
    <property type="match status" value="1"/>
</dbReference>
<dbReference type="Gene3D" id="3.30.750.24">
    <property type="entry name" value="STAS domain"/>
    <property type="match status" value="1"/>
</dbReference>
<proteinExistence type="predicted"/>
<evidence type="ECO:0000313" key="8">
    <source>
        <dbReference type="Proteomes" id="UP001319121"/>
    </source>
</evidence>
<evidence type="ECO:0000256" key="5">
    <source>
        <dbReference type="SAM" id="Phobius"/>
    </source>
</evidence>
<feature type="transmembrane region" description="Helical" evidence="5">
    <location>
        <begin position="389"/>
        <end position="418"/>
    </location>
</feature>
<feature type="transmembrane region" description="Helical" evidence="5">
    <location>
        <begin position="337"/>
        <end position="368"/>
    </location>
</feature>
<keyword evidence="4 5" id="KW-0472">Membrane</keyword>
<comment type="subcellular location">
    <subcellularLocation>
        <location evidence="1">Membrane</location>
        <topology evidence="1">Multi-pass membrane protein</topology>
    </subcellularLocation>
</comment>
<feature type="domain" description="STAS" evidence="6">
    <location>
        <begin position="450"/>
        <end position="553"/>
    </location>
</feature>
<evidence type="ECO:0000256" key="2">
    <source>
        <dbReference type="ARBA" id="ARBA00022692"/>
    </source>
</evidence>